<evidence type="ECO:0000313" key="2">
    <source>
        <dbReference type="Proteomes" id="UP001151287"/>
    </source>
</evidence>
<sequence length="162" mass="18745">MEPEQFPKKSMEVESEQVRCECCGLTEECTLEYIEKVRERYLGRWICGLCAEAVKDEIRRSGCRITTEEAIDRHISFFKKFRAVTPPVNPAEHLVAAVRKMMRRCLNSPRPVRSAQYTQRCQKVVPQNYDEMDCTDGSDFDDVSSQKIDADWQVNCPAITLE</sequence>
<dbReference type="OrthoDB" id="1911663at2759"/>
<accession>A0A9Q0HU51</accession>
<name>A0A9Q0HU51_9POAL</name>
<evidence type="ECO:0000313" key="1">
    <source>
        <dbReference type="EMBL" id="KAJ1698669.1"/>
    </source>
</evidence>
<organism evidence="1 2">
    <name type="scientific">Rhynchospora breviuscula</name>
    <dbReference type="NCBI Taxonomy" id="2022672"/>
    <lineage>
        <taxon>Eukaryota</taxon>
        <taxon>Viridiplantae</taxon>
        <taxon>Streptophyta</taxon>
        <taxon>Embryophyta</taxon>
        <taxon>Tracheophyta</taxon>
        <taxon>Spermatophyta</taxon>
        <taxon>Magnoliopsida</taxon>
        <taxon>Liliopsida</taxon>
        <taxon>Poales</taxon>
        <taxon>Cyperaceae</taxon>
        <taxon>Cyperoideae</taxon>
        <taxon>Rhynchosporeae</taxon>
        <taxon>Rhynchospora</taxon>
    </lineage>
</organism>
<protein>
    <submittedName>
        <fullName evidence="1">Uncharacterized protein</fullName>
    </submittedName>
</protein>
<keyword evidence="2" id="KW-1185">Reference proteome</keyword>
<dbReference type="Pfam" id="PF07911">
    <property type="entry name" value="DUF1677"/>
    <property type="match status" value="1"/>
</dbReference>
<proteinExistence type="predicted"/>
<dbReference type="EMBL" id="JAMQYH010000002">
    <property type="protein sequence ID" value="KAJ1698669.1"/>
    <property type="molecule type" value="Genomic_DNA"/>
</dbReference>
<dbReference type="InterPro" id="IPR012876">
    <property type="entry name" value="DUF1677_pln"/>
</dbReference>
<reference evidence="1" key="1">
    <citation type="journal article" date="2022" name="Cell">
        <title>Repeat-based holocentromeres influence genome architecture and karyotype evolution.</title>
        <authorList>
            <person name="Hofstatter P.G."/>
            <person name="Thangavel G."/>
            <person name="Lux T."/>
            <person name="Neumann P."/>
            <person name="Vondrak T."/>
            <person name="Novak P."/>
            <person name="Zhang M."/>
            <person name="Costa L."/>
            <person name="Castellani M."/>
            <person name="Scott A."/>
            <person name="Toegelov H."/>
            <person name="Fuchs J."/>
            <person name="Mata-Sucre Y."/>
            <person name="Dias Y."/>
            <person name="Vanzela A.L.L."/>
            <person name="Huettel B."/>
            <person name="Almeida C.C.S."/>
            <person name="Simkova H."/>
            <person name="Souza G."/>
            <person name="Pedrosa-Harand A."/>
            <person name="Macas J."/>
            <person name="Mayer K.F.X."/>
            <person name="Houben A."/>
            <person name="Marques A."/>
        </authorList>
    </citation>
    <scope>NUCLEOTIDE SEQUENCE</scope>
    <source>
        <strain evidence="1">RhyBre1mFocal</strain>
    </source>
</reference>
<dbReference type="PANTHER" id="PTHR33108">
    <property type="entry name" value="OS01G0745000 PROTEIN"/>
    <property type="match status" value="1"/>
</dbReference>
<dbReference type="Proteomes" id="UP001151287">
    <property type="component" value="Unassembled WGS sequence"/>
</dbReference>
<gene>
    <name evidence="1" type="ORF">LUZ63_007181</name>
</gene>
<comment type="caution">
    <text evidence="1">The sequence shown here is derived from an EMBL/GenBank/DDBJ whole genome shotgun (WGS) entry which is preliminary data.</text>
</comment>
<dbReference type="PANTHER" id="PTHR33108:SF76">
    <property type="entry name" value="OS06G0199402 PROTEIN"/>
    <property type="match status" value="1"/>
</dbReference>
<dbReference type="AlphaFoldDB" id="A0A9Q0HU51"/>